<dbReference type="Proteomes" id="UP000005204">
    <property type="component" value="Unassembled WGS sequence"/>
</dbReference>
<reference evidence="2" key="2">
    <citation type="submission" date="2022-06" db="UniProtKB">
        <authorList>
            <consortium name="EnsemblMetazoa"/>
        </authorList>
    </citation>
    <scope>IDENTIFICATION</scope>
    <source>
        <strain evidence="2">p50T (Dazao)</strain>
    </source>
</reference>
<sequence length="176" mass="21230">MKSSRGKIHLFVVPKYKRPQIFIEQQRRGSLPMTLKNYSEKPTIVQVCNRRTRFKDHGAIRNFETRTHRYRKPYRKEQCDEKYITRSKKRGYKRKYVLEKKSESLPPPRSERKMKLKGRSVSAKPRYETRYVSVSRSPPKEPLGRRCANCFYRVCCQFYCYLTCIAMFTFCIIYVL</sequence>
<protein>
    <submittedName>
        <fullName evidence="2">Uncharacterized protein</fullName>
    </submittedName>
</protein>
<accession>A0A8R2AJR7</accession>
<keyword evidence="1" id="KW-0472">Membrane</keyword>
<feature type="transmembrane region" description="Helical" evidence="1">
    <location>
        <begin position="150"/>
        <end position="175"/>
    </location>
</feature>
<dbReference type="GeneID" id="101746648"/>
<evidence type="ECO:0000256" key="1">
    <source>
        <dbReference type="SAM" id="Phobius"/>
    </source>
</evidence>
<dbReference type="EnsemblMetazoa" id="XM_004921656.2">
    <property type="protein sequence ID" value="XP_004921713.1"/>
    <property type="gene ID" value="LOC101746648"/>
</dbReference>
<reference evidence="3" key="1">
    <citation type="journal article" date="2008" name="Insect Biochem. Mol. Biol.">
        <title>The genome of a lepidopteran model insect, the silkworm Bombyx mori.</title>
        <authorList>
            <consortium name="International Silkworm Genome Consortium"/>
        </authorList>
    </citation>
    <scope>NUCLEOTIDE SEQUENCE [LARGE SCALE GENOMIC DNA]</scope>
    <source>
        <strain evidence="3">p50T</strain>
    </source>
</reference>
<dbReference type="RefSeq" id="XP_004921713.1">
    <property type="nucleotide sequence ID" value="XM_004921656.2"/>
</dbReference>
<organism evidence="2 3">
    <name type="scientific">Bombyx mori</name>
    <name type="common">Silk moth</name>
    <dbReference type="NCBI Taxonomy" id="7091"/>
    <lineage>
        <taxon>Eukaryota</taxon>
        <taxon>Metazoa</taxon>
        <taxon>Ecdysozoa</taxon>
        <taxon>Arthropoda</taxon>
        <taxon>Hexapoda</taxon>
        <taxon>Insecta</taxon>
        <taxon>Pterygota</taxon>
        <taxon>Neoptera</taxon>
        <taxon>Endopterygota</taxon>
        <taxon>Lepidoptera</taxon>
        <taxon>Glossata</taxon>
        <taxon>Ditrysia</taxon>
        <taxon>Bombycoidea</taxon>
        <taxon>Bombycidae</taxon>
        <taxon>Bombycinae</taxon>
        <taxon>Bombyx</taxon>
    </lineage>
</organism>
<keyword evidence="1" id="KW-0812">Transmembrane</keyword>
<keyword evidence="3" id="KW-1185">Reference proteome</keyword>
<keyword evidence="1" id="KW-1133">Transmembrane helix</keyword>
<evidence type="ECO:0000313" key="3">
    <source>
        <dbReference type="Proteomes" id="UP000005204"/>
    </source>
</evidence>
<dbReference type="AlphaFoldDB" id="A0A8R2AJR7"/>
<dbReference type="OrthoDB" id="7175839at2759"/>
<name>A0A8R2AJR7_BOMMO</name>
<proteinExistence type="predicted"/>
<evidence type="ECO:0000313" key="2">
    <source>
        <dbReference type="EnsemblMetazoa" id="XP_004921713.1"/>
    </source>
</evidence>
<dbReference type="KEGG" id="bmor:101746648"/>